<name>A0A1M6VVA0_9BRAD</name>
<dbReference type="SUPFAM" id="SSF46785">
    <property type="entry name" value="Winged helix' DNA-binding domain"/>
    <property type="match status" value="1"/>
</dbReference>
<keyword evidence="5" id="KW-0804">Transcription</keyword>
<gene>
    <name evidence="7" type="ORF">SAMN05444171_2095</name>
</gene>
<protein>
    <submittedName>
        <fullName evidence="7">LysR family transcriptional regulator, hca operon transcriptional activator</fullName>
    </submittedName>
</protein>
<accession>A0A1M6VVA0</accession>
<dbReference type="GO" id="GO:0003677">
    <property type="term" value="F:DNA binding"/>
    <property type="evidence" value="ECO:0007669"/>
    <property type="project" value="UniProtKB-KW"/>
</dbReference>
<dbReference type="Pfam" id="PF00126">
    <property type="entry name" value="HTH_1"/>
    <property type="match status" value="1"/>
</dbReference>
<dbReference type="GO" id="GO:0003700">
    <property type="term" value="F:DNA-binding transcription factor activity"/>
    <property type="evidence" value="ECO:0007669"/>
    <property type="project" value="InterPro"/>
</dbReference>
<evidence type="ECO:0000313" key="7">
    <source>
        <dbReference type="EMBL" id="SEC71629.1"/>
    </source>
</evidence>
<reference evidence="7 8" key="1">
    <citation type="submission" date="2016-10" db="EMBL/GenBank/DDBJ databases">
        <authorList>
            <person name="de Groot N.N."/>
        </authorList>
    </citation>
    <scope>NUCLEOTIDE SEQUENCE [LARGE SCALE GENOMIC DNA]</scope>
    <source>
        <strain evidence="7 8">GAS522</strain>
    </source>
</reference>
<dbReference type="GO" id="GO:0032993">
    <property type="term" value="C:protein-DNA complex"/>
    <property type="evidence" value="ECO:0007669"/>
    <property type="project" value="TreeGrafter"/>
</dbReference>
<evidence type="ECO:0000256" key="3">
    <source>
        <dbReference type="ARBA" id="ARBA00023015"/>
    </source>
</evidence>
<dbReference type="SUPFAM" id="SSF53850">
    <property type="entry name" value="Periplasmic binding protein-like II"/>
    <property type="match status" value="1"/>
</dbReference>
<keyword evidence="3" id="KW-0805">Transcription regulation</keyword>
<evidence type="ECO:0000256" key="2">
    <source>
        <dbReference type="ARBA" id="ARBA00009437"/>
    </source>
</evidence>
<dbReference type="FunFam" id="1.10.10.10:FF:000001">
    <property type="entry name" value="LysR family transcriptional regulator"/>
    <property type="match status" value="1"/>
</dbReference>
<sequence length="295" mass="32585">MELRHLRYFVAVADAGSLTVAAEQKLHTSQPSLSRQIRDLEEEVGVQLMHRSAQGVELTSAGKAFLDHARMALVQAEAAKEAALRAAQPARPVFALGFMSGAEIGLLPEVERVLRDEFPGIEIRLSSDYSPVLAKTLMRRKLDAAFIRPEEHMEDLIYRRVRTDPLILAFPADHRLASLTAVAPQEIAKEAFLLPSKAAPAVRRVVLEYFNRAGIDLKPEHEVHNVVHAISMITSTRAVMLLPAYTRNYLPESIATRPVQGEVPTLDLVLAYHKANKSPVLKLLLSRIGKLAGTS</sequence>
<dbReference type="RefSeq" id="WP_074818495.1">
    <property type="nucleotide sequence ID" value="NZ_FNTI01000001.1"/>
</dbReference>
<dbReference type="EMBL" id="FNTI01000001">
    <property type="protein sequence ID" value="SEC71629.1"/>
    <property type="molecule type" value="Genomic_DNA"/>
</dbReference>
<comment type="function">
    <text evidence="1">NodD regulates the expression of the nodABCFE genes which encode other nodulation proteins. NodD is also a negative regulator of its own expression. Binds flavonoids as inducers.</text>
</comment>
<dbReference type="InterPro" id="IPR005119">
    <property type="entry name" value="LysR_subst-bd"/>
</dbReference>
<comment type="similarity">
    <text evidence="2">Belongs to the LysR transcriptional regulatory family.</text>
</comment>
<dbReference type="InterPro" id="IPR036390">
    <property type="entry name" value="WH_DNA-bd_sf"/>
</dbReference>
<dbReference type="PANTHER" id="PTHR30346">
    <property type="entry name" value="TRANSCRIPTIONAL DUAL REGULATOR HCAR-RELATED"/>
    <property type="match status" value="1"/>
</dbReference>
<dbReference type="Gene3D" id="1.10.10.10">
    <property type="entry name" value="Winged helix-like DNA-binding domain superfamily/Winged helix DNA-binding domain"/>
    <property type="match status" value="1"/>
</dbReference>
<evidence type="ECO:0000256" key="4">
    <source>
        <dbReference type="ARBA" id="ARBA00023125"/>
    </source>
</evidence>
<organism evidence="7 8">
    <name type="scientific">Bradyrhizobium lablabi</name>
    <dbReference type="NCBI Taxonomy" id="722472"/>
    <lineage>
        <taxon>Bacteria</taxon>
        <taxon>Pseudomonadati</taxon>
        <taxon>Pseudomonadota</taxon>
        <taxon>Alphaproteobacteria</taxon>
        <taxon>Hyphomicrobiales</taxon>
        <taxon>Nitrobacteraceae</taxon>
        <taxon>Bradyrhizobium</taxon>
    </lineage>
</organism>
<dbReference type="Pfam" id="PF03466">
    <property type="entry name" value="LysR_substrate"/>
    <property type="match status" value="1"/>
</dbReference>
<dbReference type="PRINTS" id="PR00039">
    <property type="entry name" value="HTHLYSR"/>
</dbReference>
<evidence type="ECO:0000256" key="1">
    <source>
        <dbReference type="ARBA" id="ARBA00003502"/>
    </source>
</evidence>
<dbReference type="InterPro" id="IPR036388">
    <property type="entry name" value="WH-like_DNA-bd_sf"/>
</dbReference>
<dbReference type="InterPro" id="IPR000847">
    <property type="entry name" value="LysR_HTH_N"/>
</dbReference>
<evidence type="ECO:0000256" key="5">
    <source>
        <dbReference type="ARBA" id="ARBA00023163"/>
    </source>
</evidence>
<dbReference type="PANTHER" id="PTHR30346:SF0">
    <property type="entry name" value="HCA OPERON TRANSCRIPTIONAL ACTIVATOR HCAR"/>
    <property type="match status" value="1"/>
</dbReference>
<proteinExistence type="inferred from homology"/>
<dbReference type="OrthoDB" id="9811588at2"/>
<dbReference type="PROSITE" id="PS50931">
    <property type="entry name" value="HTH_LYSR"/>
    <property type="match status" value="1"/>
</dbReference>
<dbReference type="AlphaFoldDB" id="A0A1M6VVA0"/>
<feature type="domain" description="HTH lysR-type" evidence="6">
    <location>
        <begin position="1"/>
        <end position="59"/>
    </location>
</feature>
<evidence type="ECO:0000313" key="8">
    <source>
        <dbReference type="Proteomes" id="UP000183208"/>
    </source>
</evidence>
<dbReference type="Gene3D" id="3.40.190.10">
    <property type="entry name" value="Periplasmic binding protein-like II"/>
    <property type="match status" value="2"/>
</dbReference>
<keyword evidence="4" id="KW-0238">DNA-binding</keyword>
<dbReference type="Proteomes" id="UP000183208">
    <property type="component" value="Unassembled WGS sequence"/>
</dbReference>
<evidence type="ECO:0000259" key="6">
    <source>
        <dbReference type="PROSITE" id="PS50931"/>
    </source>
</evidence>